<reference evidence="2" key="1">
    <citation type="submission" date="2024-01" db="EMBL/GenBank/DDBJ databases">
        <title>GRCr8: a new rat reference genome assembly contstructed from accurate long reads and long range scaffolding.</title>
        <authorList>
            <person name="Doris P.A."/>
            <person name="Kalbfleisch T."/>
            <person name="Li K."/>
            <person name="Howe K."/>
            <person name="Wood J."/>
        </authorList>
    </citation>
    <scope>NUCLEOTIDE SEQUENCE [LARGE SCALE GENOMIC DNA]</scope>
    <source>
        <strain evidence="2">Brown Norway</strain>
    </source>
</reference>
<keyword evidence="3" id="KW-1185">Reference proteome</keyword>
<organism evidence="2 3">
    <name type="scientific">Rattus norvegicus</name>
    <name type="common">Rat</name>
    <dbReference type="NCBI Taxonomy" id="10116"/>
    <lineage>
        <taxon>Eukaryota</taxon>
        <taxon>Metazoa</taxon>
        <taxon>Chordata</taxon>
        <taxon>Craniata</taxon>
        <taxon>Vertebrata</taxon>
        <taxon>Euteleostomi</taxon>
        <taxon>Mammalia</taxon>
        <taxon>Eutheria</taxon>
        <taxon>Euarchontoglires</taxon>
        <taxon>Glires</taxon>
        <taxon>Rodentia</taxon>
        <taxon>Myomorpha</taxon>
        <taxon>Muroidea</taxon>
        <taxon>Muridae</taxon>
        <taxon>Murinae</taxon>
        <taxon>Rattus</taxon>
    </lineage>
</organism>
<protein>
    <submittedName>
        <fullName evidence="2">Transmembrane protein 213</fullName>
    </submittedName>
</protein>
<reference evidence="2" key="3">
    <citation type="submission" date="2025-09" db="UniProtKB">
        <authorList>
            <consortium name="Ensembl"/>
        </authorList>
    </citation>
    <scope>IDENTIFICATION</scope>
    <source>
        <strain evidence="2">Brown Norway</strain>
    </source>
</reference>
<accession>A0ABK0LGS7</accession>
<dbReference type="Pfam" id="PF15192">
    <property type="entry name" value="TMEM213"/>
    <property type="match status" value="1"/>
</dbReference>
<keyword evidence="1" id="KW-0812">Transmembrane</keyword>
<keyword evidence="1" id="KW-1133">Transmembrane helix</keyword>
<name>A0ABK0LGS7_RAT</name>
<gene>
    <name evidence="2" type="primary">Tmem213</name>
</gene>
<dbReference type="InterPro" id="IPR028121">
    <property type="entry name" value="TMEM213"/>
</dbReference>
<dbReference type="Proteomes" id="UP000002494">
    <property type="component" value="Chromosome 4"/>
</dbReference>
<dbReference type="GeneTree" id="ENSGT00390000014153"/>
<dbReference type="PANTHER" id="PTHR36293">
    <property type="entry name" value="TRANSMEMBRANE PROTEIN 213"/>
    <property type="match status" value="1"/>
</dbReference>
<evidence type="ECO:0000313" key="3">
    <source>
        <dbReference type="Proteomes" id="UP000002494"/>
    </source>
</evidence>
<evidence type="ECO:0000313" key="2">
    <source>
        <dbReference type="Ensembl" id="ENSRNOP00000099385.1"/>
    </source>
</evidence>
<proteinExistence type="predicted"/>
<keyword evidence="1" id="KW-0472">Membrane</keyword>
<dbReference type="Ensembl" id="ENSRNOT00000163785.1">
    <property type="protein sequence ID" value="ENSRNOP00000099385.1"/>
    <property type="gene ID" value="ENSRNOG00000085221.1"/>
</dbReference>
<dbReference type="PANTHER" id="PTHR36293:SF1">
    <property type="entry name" value="TRANSMEMBRANE PROTEIN 213"/>
    <property type="match status" value="1"/>
</dbReference>
<sequence>FIDLGSRILLLWKFPLPPGHRCLSQCDSVTPVPLALAVVYSFTACGWCLRPVGVALRPVGGGRCPGIERSSHSDFSLSLFQSQAQPRKDPRGQSPPAASFLLNVPWPCLSFSSEQTHFTTQRRCRKRAFHHREQDGTVFTEASSGNSTLSTHHPDPGTLEQCANVDFCPLASLCCRASVDEYGWIAAAVGWSFWFLTLILLCVDKLMKLTPEEPKDLAA</sequence>
<evidence type="ECO:0000256" key="1">
    <source>
        <dbReference type="SAM" id="Phobius"/>
    </source>
</evidence>
<feature type="transmembrane region" description="Helical" evidence="1">
    <location>
        <begin position="182"/>
        <end position="203"/>
    </location>
</feature>
<reference evidence="2" key="2">
    <citation type="submission" date="2025-08" db="UniProtKB">
        <authorList>
            <consortium name="Ensembl"/>
        </authorList>
    </citation>
    <scope>IDENTIFICATION</scope>
    <source>
        <strain evidence="2">Brown Norway</strain>
    </source>
</reference>